<dbReference type="Proteomes" id="UP000269539">
    <property type="component" value="Unassembled WGS sequence"/>
</dbReference>
<sequence length="454" mass="50520">MAKIADLFLDAINITVSGACGPLRESPIQCYYPTHQSYADESKPCTSPPEDSPGDSPHCAIPGGVPRIVKSMLVKDGNAIVFDRDVERAFEMALAHETLLVAIEAFVEDVKGWGDCHDEVLRHFAEFLVNLGMQTVTIGLTALEDDIMEDYYQMVQGLTPFSCSPDERTFVRDFLATRECFAFAEHGFPRVQVTFHPTLEDDQLAVEIRFTAALPSVQFQDLRNVVCEGERFLLKPILDVPPSSLTTTIDFFLGPIEEEWLSWSDSLQTFCGTVPQRRAAHCGAGRLDAYTIPLELKVVLTRLFAADVRFEQVIRVALPLTVRRQPDRCGITEMPSHASPSQWAALRVGAEFDRRKARSVRRIRQGAPGERALVGEENENPMPSKQLNQALARKADSPISSPVTTHSLALTRFWEAAHTARSDLEGGDENASVFAKPVAIRDREEKFPSFQSDI</sequence>
<evidence type="ECO:0000313" key="2">
    <source>
        <dbReference type="Proteomes" id="UP000269539"/>
    </source>
</evidence>
<proteinExistence type="predicted"/>
<dbReference type="AlphaFoldDB" id="A0A3M7HC15"/>
<name>A0A3M7HC15_HORWE</name>
<comment type="caution">
    <text evidence="1">The sequence shown here is derived from an EMBL/GenBank/DDBJ whole genome shotgun (WGS) entry which is preliminary data.</text>
</comment>
<protein>
    <submittedName>
        <fullName evidence="1">Uncharacterized protein</fullName>
    </submittedName>
</protein>
<gene>
    <name evidence="1" type="ORF">D0864_01231</name>
</gene>
<organism evidence="1 2">
    <name type="scientific">Hortaea werneckii</name>
    <name type="common">Black yeast</name>
    <name type="synonym">Cladosporium werneckii</name>
    <dbReference type="NCBI Taxonomy" id="91943"/>
    <lineage>
        <taxon>Eukaryota</taxon>
        <taxon>Fungi</taxon>
        <taxon>Dikarya</taxon>
        <taxon>Ascomycota</taxon>
        <taxon>Pezizomycotina</taxon>
        <taxon>Dothideomycetes</taxon>
        <taxon>Dothideomycetidae</taxon>
        <taxon>Mycosphaerellales</taxon>
        <taxon>Teratosphaeriaceae</taxon>
        <taxon>Hortaea</taxon>
    </lineage>
</organism>
<reference evidence="1 2" key="1">
    <citation type="journal article" date="2018" name="BMC Genomics">
        <title>Genomic evidence for intraspecific hybridization in a clonal and extremely halotolerant yeast.</title>
        <authorList>
            <person name="Gostincar C."/>
            <person name="Stajich J.E."/>
            <person name="Zupancic J."/>
            <person name="Zalar P."/>
            <person name="Gunde-Cimerman N."/>
        </authorList>
    </citation>
    <scope>NUCLEOTIDE SEQUENCE [LARGE SCALE GENOMIC DNA]</scope>
    <source>
        <strain evidence="1 2">EXF-10513</strain>
    </source>
</reference>
<dbReference type="EMBL" id="QWIO01000073">
    <property type="protein sequence ID" value="RMZ10525.1"/>
    <property type="molecule type" value="Genomic_DNA"/>
</dbReference>
<accession>A0A3M7HC15</accession>
<evidence type="ECO:0000313" key="1">
    <source>
        <dbReference type="EMBL" id="RMZ10525.1"/>
    </source>
</evidence>
<dbReference type="VEuPathDB" id="FungiDB:BTJ68_08729"/>